<accession>A0AAW2I364</accession>
<protein>
    <submittedName>
        <fullName evidence="1">Uncharacterized protein</fullName>
    </submittedName>
</protein>
<sequence>MEDRSPVMARDRLGMDPSVKWRSCVNDRLFPEAGTKADARRWETETEASMGCHHTWSGKSHNKGRRRRGFWWFIGFCTSTGQSPQCFIPRTTNFLKTIMLLKGV</sequence>
<dbReference type="AlphaFoldDB" id="A0AAW2I364"/>
<comment type="caution">
    <text evidence="1">The sequence shown here is derived from an EMBL/GenBank/DDBJ whole genome shotgun (WGS) entry which is preliminary data.</text>
</comment>
<name>A0AAW2I364_9NEOP</name>
<reference evidence="1" key="1">
    <citation type="journal article" date="2024" name="Gigascience">
        <title>Chromosome-level genome of the poultry shaft louse Menopon gallinae provides insight into the host-switching and adaptive evolution of parasitic lice.</title>
        <authorList>
            <person name="Xu Y."/>
            <person name="Ma L."/>
            <person name="Liu S."/>
            <person name="Liang Y."/>
            <person name="Liu Q."/>
            <person name="He Z."/>
            <person name="Tian L."/>
            <person name="Duan Y."/>
            <person name="Cai W."/>
            <person name="Li H."/>
            <person name="Song F."/>
        </authorList>
    </citation>
    <scope>NUCLEOTIDE SEQUENCE</scope>
    <source>
        <strain evidence="1">Cailab_2023a</strain>
    </source>
</reference>
<dbReference type="EMBL" id="JARGDH010000002">
    <property type="protein sequence ID" value="KAL0276482.1"/>
    <property type="molecule type" value="Genomic_DNA"/>
</dbReference>
<gene>
    <name evidence="1" type="ORF">PYX00_004045</name>
</gene>
<proteinExistence type="predicted"/>
<organism evidence="1">
    <name type="scientific">Menopon gallinae</name>
    <name type="common">poultry shaft louse</name>
    <dbReference type="NCBI Taxonomy" id="328185"/>
    <lineage>
        <taxon>Eukaryota</taxon>
        <taxon>Metazoa</taxon>
        <taxon>Ecdysozoa</taxon>
        <taxon>Arthropoda</taxon>
        <taxon>Hexapoda</taxon>
        <taxon>Insecta</taxon>
        <taxon>Pterygota</taxon>
        <taxon>Neoptera</taxon>
        <taxon>Paraneoptera</taxon>
        <taxon>Psocodea</taxon>
        <taxon>Troctomorpha</taxon>
        <taxon>Phthiraptera</taxon>
        <taxon>Amblycera</taxon>
        <taxon>Menoponidae</taxon>
        <taxon>Menopon</taxon>
    </lineage>
</organism>
<evidence type="ECO:0000313" key="1">
    <source>
        <dbReference type="EMBL" id="KAL0276482.1"/>
    </source>
</evidence>